<dbReference type="InterPro" id="IPR041657">
    <property type="entry name" value="HTH_17"/>
</dbReference>
<dbReference type="Proteomes" id="UP000632498">
    <property type="component" value="Unassembled WGS sequence"/>
</dbReference>
<protein>
    <recommendedName>
        <fullName evidence="1">Helix-turn-helix domain-containing protein</fullName>
    </recommendedName>
</protein>
<accession>A0A917C2I4</accession>
<dbReference type="InterPro" id="IPR009061">
    <property type="entry name" value="DNA-bd_dom_put_sf"/>
</dbReference>
<reference evidence="2" key="1">
    <citation type="journal article" date="2014" name="Int. J. Syst. Evol. Microbiol.">
        <title>Complete genome sequence of Corynebacterium casei LMG S-19264T (=DSM 44701T), isolated from a smear-ripened cheese.</title>
        <authorList>
            <consortium name="US DOE Joint Genome Institute (JGI-PGF)"/>
            <person name="Walter F."/>
            <person name="Albersmeier A."/>
            <person name="Kalinowski J."/>
            <person name="Ruckert C."/>
        </authorList>
    </citation>
    <scope>NUCLEOTIDE SEQUENCE</scope>
    <source>
        <strain evidence="2">CGMCC 1.15254</strain>
    </source>
</reference>
<dbReference type="Pfam" id="PF12728">
    <property type="entry name" value="HTH_17"/>
    <property type="match status" value="1"/>
</dbReference>
<dbReference type="EMBL" id="BMHV01000017">
    <property type="protein sequence ID" value="GGF68795.1"/>
    <property type="molecule type" value="Genomic_DNA"/>
</dbReference>
<dbReference type="AlphaFoldDB" id="A0A917C2I4"/>
<dbReference type="RefSeq" id="WP_188665379.1">
    <property type="nucleotide sequence ID" value="NZ_BMHV01000017.1"/>
</dbReference>
<proteinExistence type="predicted"/>
<organism evidence="2 3">
    <name type="scientific">Terasakiella brassicae</name>
    <dbReference type="NCBI Taxonomy" id="1634917"/>
    <lineage>
        <taxon>Bacteria</taxon>
        <taxon>Pseudomonadati</taxon>
        <taxon>Pseudomonadota</taxon>
        <taxon>Alphaproteobacteria</taxon>
        <taxon>Rhodospirillales</taxon>
        <taxon>Terasakiellaceae</taxon>
        <taxon>Terasakiella</taxon>
    </lineage>
</organism>
<name>A0A917C2I4_9PROT</name>
<gene>
    <name evidence="2" type="ORF">GCM10011332_23660</name>
</gene>
<comment type="caution">
    <text evidence="2">The sequence shown here is derived from an EMBL/GenBank/DDBJ whole genome shotgun (WGS) entry which is preliminary data.</text>
</comment>
<feature type="domain" description="Helix-turn-helix" evidence="1">
    <location>
        <begin position="29"/>
        <end position="82"/>
    </location>
</feature>
<sequence>MLNDELIEKYPFLKLLLERDPTWLDSAVSAEEASRLTGVSVDSLARYRSRGGGPHFLRPRVHGQELRIVRYFRRDLFEWLLSGGRLENTFDDR</sequence>
<evidence type="ECO:0000259" key="1">
    <source>
        <dbReference type="Pfam" id="PF12728"/>
    </source>
</evidence>
<evidence type="ECO:0000313" key="2">
    <source>
        <dbReference type="EMBL" id="GGF68795.1"/>
    </source>
</evidence>
<keyword evidence="3" id="KW-1185">Reference proteome</keyword>
<evidence type="ECO:0000313" key="3">
    <source>
        <dbReference type="Proteomes" id="UP000632498"/>
    </source>
</evidence>
<dbReference type="SUPFAM" id="SSF46955">
    <property type="entry name" value="Putative DNA-binding domain"/>
    <property type="match status" value="1"/>
</dbReference>
<reference evidence="2" key="2">
    <citation type="submission" date="2020-09" db="EMBL/GenBank/DDBJ databases">
        <authorList>
            <person name="Sun Q."/>
            <person name="Zhou Y."/>
        </authorList>
    </citation>
    <scope>NUCLEOTIDE SEQUENCE</scope>
    <source>
        <strain evidence="2">CGMCC 1.15254</strain>
    </source>
</reference>